<sequence>MSCAAYIEGLTTTSIFPTYLESLLSVEDLDPLSTLQKTVSQTGTDYFRLSLLSSQSLGVTSETSGELQVWLDRQLRFDDGRGLGEGISDNRATISKFRLLLEKVPNPESIEVSEVNDGHYRRDMNDFCVGV</sequence>
<dbReference type="PANTHER" id="PTHR11607:SF3">
    <property type="entry name" value="LYSOSOMAL ALPHA-MANNOSIDASE"/>
    <property type="match status" value="1"/>
</dbReference>
<comment type="caution">
    <text evidence="1">The sequence shown here is derived from an EMBL/GenBank/DDBJ whole genome shotgun (WGS) entry which is preliminary data.</text>
</comment>
<dbReference type="GO" id="GO:0000139">
    <property type="term" value="C:Golgi membrane"/>
    <property type="evidence" value="ECO:0007669"/>
    <property type="project" value="TreeGrafter"/>
</dbReference>
<evidence type="ECO:0008006" key="3">
    <source>
        <dbReference type="Google" id="ProtNLM"/>
    </source>
</evidence>
<dbReference type="GO" id="GO:0030246">
    <property type="term" value="F:carbohydrate binding"/>
    <property type="evidence" value="ECO:0007669"/>
    <property type="project" value="InterPro"/>
</dbReference>
<dbReference type="GO" id="GO:0004559">
    <property type="term" value="F:alpha-mannosidase activity"/>
    <property type="evidence" value="ECO:0007669"/>
    <property type="project" value="TreeGrafter"/>
</dbReference>
<reference evidence="1" key="1">
    <citation type="submission" date="2018-11" db="EMBL/GenBank/DDBJ databases">
        <authorList>
            <consortium name="Pathogen Informatics"/>
        </authorList>
    </citation>
    <scope>NUCLEOTIDE SEQUENCE</scope>
</reference>
<proteinExistence type="predicted"/>
<dbReference type="OrthoDB" id="10261055at2759"/>
<evidence type="ECO:0000313" key="1">
    <source>
        <dbReference type="EMBL" id="VEL19500.1"/>
    </source>
</evidence>
<dbReference type="AlphaFoldDB" id="A0A448WSY7"/>
<evidence type="ECO:0000313" key="2">
    <source>
        <dbReference type="Proteomes" id="UP000784294"/>
    </source>
</evidence>
<dbReference type="Gene3D" id="2.70.98.30">
    <property type="entry name" value="Golgi alpha-mannosidase II, domain 4"/>
    <property type="match status" value="1"/>
</dbReference>
<dbReference type="GO" id="GO:0005975">
    <property type="term" value="P:carbohydrate metabolic process"/>
    <property type="evidence" value="ECO:0007669"/>
    <property type="project" value="InterPro"/>
</dbReference>
<dbReference type="SUPFAM" id="SSF74650">
    <property type="entry name" value="Galactose mutarotase-like"/>
    <property type="match status" value="1"/>
</dbReference>
<organism evidence="1 2">
    <name type="scientific">Protopolystoma xenopodis</name>
    <dbReference type="NCBI Taxonomy" id="117903"/>
    <lineage>
        <taxon>Eukaryota</taxon>
        <taxon>Metazoa</taxon>
        <taxon>Spiralia</taxon>
        <taxon>Lophotrochozoa</taxon>
        <taxon>Platyhelminthes</taxon>
        <taxon>Monogenea</taxon>
        <taxon>Polyopisthocotylea</taxon>
        <taxon>Polystomatidea</taxon>
        <taxon>Polystomatidae</taxon>
        <taxon>Protopolystoma</taxon>
    </lineage>
</organism>
<dbReference type="Proteomes" id="UP000784294">
    <property type="component" value="Unassembled WGS sequence"/>
</dbReference>
<name>A0A448WSY7_9PLAT</name>
<dbReference type="PANTHER" id="PTHR11607">
    <property type="entry name" value="ALPHA-MANNOSIDASE"/>
    <property type="match status" value="1"/>
</dbReference>
<gene>
    <name evidence="1" type="ORF">PXEA_LOCUS12940</name>
</gene>
<protein>
    <recommendedName>
        <fullName evidence="3">Glycosyl hydrolase family 38 C-terminal domain-containing protein</fullName>
    </recommendedName>
</protein>
<dbReference type="EMBL" id="CAAALY010041837">
    <property type="protein sequence ID" value="VEL19500.1"/>
    <property type="molecule type" value="Genomic_DNA"/>
</dbReference>
<dbReference type="GO" id="GO:0006491">
    <property type="term" value="P:N-glycan processing"/>
    <property type="evidence" value="ECO:0007669"/>
    <property type="project" value="TreeGrafter"/>
</dbReference>
<keyword evidence="2" id="KW-1185">Reference proteome</keyword>
<accession>A0A448WSY7</accession>
<dbReference type="InterPro" id="IPR050843">
    <property type="entry name" value="Glycosyl_Hydrlase_38"/>
</dbReference>
<dbReference type="InterPro" id="IPR011013">
    <property type="entry name" value="Gal_mutarotase_sf_dom"/>
</dbReference>